<keyword evidence="5" id="KW-0391">Immunity</keyword>
<accession>A0A8D0DLC9</accession>
<protein>
    <submittedName>
        <fullName evidence="8">T cell receptor alpha variable 18</fullName>
    </submittedName>
</protein>
<dbReference type="AlphaFoldDB" id="A0A8D0DLC9"/>
<reference evidence="8" key="1">
    <citation type="submission" date="2025-08" db="UniProtKB">
        <authorList>
            <consortium name="Ensembl"/>
        </authorList>
    </citation>
    <scope>IDENTIFICATION</scope>
</reference>
<keyword evidence="1" id="KW-0732">Signal</keyword>
<evidence type="ECO:0000259" key="7">
    <source>
        <dbReference type="PROSITE" id="PS50835"/>
    </source>
</evidence>
<feature type="domain" description="Ig-like" evidence="7">
    <location>
        <begin position="14"/>
        <end position="148"/>
    </location>
</feature>
<dbReference type="InterPro" id="IPR036179">
    <property type="entry name" value="Ig-like_dom_sf"/>
</dbReference>
<feature type="region of interest" description="Disordered" evidence="6">
    <location>
        <begin position="82"/>
        <end position="101"/>
    </location>
</feature>
<evidence type="ECO:0000313" key="9">
    <source>
        <dbReference type="Proteomes" id="UP000694421"/>
    </source>
</evidence>
<dbReference type="InterPro" id="IPR003599">
    <property type="entry name" value="Ig_sub"/>
</dbReference>
<dbReference type="Pfam" id="PF07686">
    <property type="entry name" value="V-set"/>
    <property type="match status" value="1"/>
</dbReference>
<keyword evidence="9" id="KW-1185">Reference proteome</keyword>
<dbReference type="InterPro" id="IPR013783">
    <property type="entry name" value="Ig-like_fold"/>
</dbReference>
<dbReference type="GO" id="GO:0042101">
    <property type="term" value="C:T cell receptor complex"/>
    <property type="evidence" value="ECO:0007669"/>
    <property type="project" value="UniProtKB-KW"/>
</dbReference>
<organism evidence="8 9">
    <name type="scientific">Salvator merianae</name>
    <name type="common">Argentine black and white tegu</name>
    <name type="synonym">Tupinambis merianae</name>
    <dbReference type="NCBI Taxonomy" id="96440"/>
    <lineage>
        <taxon>Eukaryota</taxon>
        <taxon>Metazoa</taxon>
        <taxon>Chordata</taxon>
        <taxon>Craniata</taxon>
        <taxon>Vertebrata</taxon>
        <taxon>Euteleostomi</taxon>
        <taxon>Lepidosauria</taxon>
        <taxon>Squamata</taxon>
        <taxon>Bifurcata</taxon>
        <taxon>Unidentata</taxon>
        <taxon>Episquamata</taxon>
        <taxon>Laterata</taxon>
        <taxon>Teiioidea</taxon>
        <taxon>Teiidae</taxon>
        <taxon>Salvator</taxon>
    </lineage>
</organism>
<dbReference type="Ensembl" id="ENSSMRT00000007363.1">
    <property type="protein sequence ID" value="ENSSMRP00000006291.1"/>
    <property type="gene ID" value="ENSSMRG00000005076.1"/>
</dbReference>
<evidence type="ECO:0000256" key="1">
    <source>
        <dbReference type="ARBA" id="ARBA00022729"/>
    </source>
</evidence>
<dbReference type="OMA" id="YLYWYER"/>
<dbReference type="Gene3D" id="2.60.40.10">
    <property type="entry name" value="Immunoglobulins"/>
    <property type="match status" value="1"/>
</dbReference>
<evidence type="ECO:0000313" key="8">
    <source>
        <dbReference type="Ensembl" id="ENSSMRP00000006291.1"/>
    </source>
</evidence>
<evidence type="ECO:0000256" key="6">
    <source>
        <dbReference type="SAM" id="MobiDB-lite"/>
    </source>
</evidence>
<dbReference type="SMART" id="SM00409">
    <property type="entry name" value="IG"/>
    <property type="match status" value="1"/>
</dbReference>
<proteinExistence type="predicted"/>
<name>A0A8D0DLC9_SALMN</name>
<evidence type="ECO:0000256" key="3">
    <source>
        <dbReference type="ARBA" id="ARBA00023170"/>
    </source>
</evidence>
<keyword evidence="2" id="KW-1064">Adaptive immunity</keyword>
<keyword evidence="3" id="KW-0675">Receptor</keyword>
<dbReference type="InterPro" id="IPR013106">
    <property type="entry name" value="Ig_V-set"/>
</dbReference>
<dbReference type="Proteomes" id="UP000694421">
    <property type="component" value="Unplaced"/>
</dbReference>
<keyword evidence="5" id="KW-1279">T cell receptor</keyword>
<dbReference type="GeneTree" id="ENSGT00940000163502"/>
<dbReference type="InterPro" id="IPR007110">
    <property type="entry name" value="Ig-like_dom"/>
</dbReference>
<reference evidence="8" key="2">
    <citation type="submission" date="2025-09" db="UniProtKB">
        <authorList>
            <consortium name="Ensembl"/>
        </authorList>
    </citation>
    <scope>IDENTIFICATION</scope>
</reference>
<dbReference type="SMART" id="SM00406">
    <property type="entry name" value="IGv"/>
    <property type="match status" value="1"/>
</dbReference>
<sequence length="160" mass="18255">MNKSLSSPLNCCSPTMILTMRRPKNVREDFQTQGDSISQTEGSVFVQEGQHVNLICSYETSSYAASTLFWYKQKPLQSPELLISSTDDDNEDTKSRQRGFSAKKEQKHFNLTKASAELEDSAVYFCALSDTVRRLRRCTGQKSTQQLSVMWWNHQRTLAS</sequence>
<evidence type="ECO:0000256" key="5">
    <source>
        <dbReference type="ARBA" id="ARBA00043266"/>
    </source>
</evidence>
<dbReference type="SUPFAM" id="SSF48726">
    <property type="entry name" value="Immunoglobulin"/>
    <property type="match status" value="1"/>
</dbReference>
<keyword evidence="4" id="KW-0393">Immunoglobulin domain</keyword>
<dbReference type="PROSITE" id="PS50835">
    <property type="entry name" value="IG_LIKE"/>
    <property type="match status" value="1"/>
</dbReference>
<dbReference type="PANTHER" id="PTHR19367">
    <property type="entry name" value="T-CELL RECEPTOR ALPHA CHAIN V REGION"/>
    <property type="match status" value="1"/>
</dbReference>
<dbReference type="GO" id="GO:0002250">
    <property type="term" value="P:adaptive immune response"/>
    <property type="evidence" value="ECO:0007669"/>
    <property type="project" value="UniProtKB-KW"/>
</dbReference>
<dbReference type="InterPro" id="IPR051287">
    <property type="entry name" value="TCR_variable_region"/>
</dbReference>
<dbReference type="PANTHER" id="PTHR19367:SF18">
    <property type="entry name" value="T CELL RECEPTOR ALPHA VARIABLE 16"/>
    <property type="match status" value="1"/>
</dbReference>
<evidence type="ECO:0000256" key="2">
    <source>
        <dbReference type="ARBA" id="ARBA00023130"/>
    </source>
</evidence>
<evidence type="ECO:0000256" key="4">
    <source>
        <dbReference type="ARBA" id="ARBA00023319"/>
    </source>
</evidence>